<dbReference type="VEuPathDB" id="TriTrypDB:LDHU3_35.5860"/>
<dbReference type="Gene3D" id="1.10.132.60">
    <property type="entry name" value="DNA polymerase family B, C-terminal domain"/>
    <property type="match status" value="1"/>
</dbReference>
<dbReference type="EC" id="2.7.7.7" evidence="15"/>
<dbReference type="GO" id="GO:0006272">
    <property type="term" value="P:leading strand elongation"/>
    <property type="evidence" value="ECO:0007669"/>
    <property type="project" value="TreeGrafter"/>
</dbReference>
<dbReference type="FunFam" id="3.90.1600.10:FF:000006">
    <property type="entry name" value="DNA polymerase epsilon catalytic subunit"/>
    <property type="match status" value="1"/>
</dbReference>
<dbReference type="Gene3D" id="1.10.287.690">
    <property type="entry name" value="Helix hairpin bin"/>
    <property type="match status" value="1"/>
</dbReference>
<dbReference type="VEuPathDB" id="TriTrypDB:LdCL_350049500"/>
<dbReference type="FunFam" id="3.30.420.10:FF:000010">
    <property type="entry name" value="DNA polymerase epsilon catalytic subunit"/>
    <property type="match status" value="1"/>
</dbReference>
<keyword evidence="18" id="KW-0269">Exonuclease</keyword>
<feature type="compositionally biased region" description="Basic and acidic residues" evidence="16">
    <location>
        <begin position="747"/>
        <end position="756"/>
    </location>
</feature>
<evidence type="ECO:0000256" key="6">
    <source>
        <dbReference type="ARBA" id="ARBA00022705"/>
    </source>
</evidence>
<comment type="function">
    <text evidence="15">DNA polymerase II participates in chromosomal DNA replication.</text>
</comment>
<evidence type="ECO:0000256" key="7">
    <source>
        <dbReference type="ARBA" id="ARBA00022723"/>
    </source>
</evidence>
<dbReference type="InterPro" id="IPR043502">
    <property type="entry name" value="DNA/RNA_pol_sf"/>
</dbReference>
<feature type="compositionally biased region" description="Acidic residues" evidence="16">
    <location>
        <begin position="1315"/>
        <end position="1330"/>
    </location>
</feature>
<comment type="subcellular location">
    <subcellularLocation>
        <location evidence="1 15">Nucleus</location>
    </subcellularLocation>
</comment>
<dbReference type="PANTHER" id="PTHR10670:SF0">
    <property type="entry name" value="DNA POLYMERASE EPSILON CATALYTIC SUBUNIT A"/>
    <property type="match status" value="1"/>
</dbReference>
<dbReference type="GO" id="GO:0003677">
    <property type="term" value="F:DNA binding"/>
    <property type="evidence" value="ECO:0007669"/>
    <property type="project" value="UniProtKB-KW"/>
</dbReference>
<keyword evidence="18" id="KW-0378">Hydrolase</keyword>
<keyword evidence="6 15" id="KW-0235">DNA replication</keyword>
<name>A0A504XA53_LEIDO</name>
<dbReference type="VEuPathDB" id="TriTrypDB:LdCL_350049400"/>
<keyword evidence="10 15" id="KW-0239">DNA-directed DNA polymerase</keyword>
<keyword evidence="12 15" id="KW-0411">Iron-sulfur</keyword>
<dbReference type="InterPro" id="IPR027377">
    <property type="entry name" value="ZAR1/RTP1-5-like_Znf-3CxxC"/>
</dbReference>
<dbReference type="InterPro" id="IPR006133">
    <property type="entry name" value="DNA-dir_DNA_pol_B_exonuc"/>
</dbReference>
<proteinExistence type="inferred from homology"/>
<dbReference type="GO" id="GO:0045004">
    <property type="term" value="P:DNA replication proofreading"/>
    <property type="evidence" value="ECO:0007669"/>
    <property type="project" value="TreeGrafter"/>
</dbReference>
<dbReference type="SUPFAM" id="SSF53098">
    <property type="entry name" value="Ribonuclease H-like"/>
    <property type="match status" value="1"/>
</dbReference>
<dbReference type="SUPFAM" id="SSF56672">
    <property type="entry name" value="DNA/RNA polymerases"/>
    <property type="match status" value="1"/>
</dbReference>
<evidence type="ECO:0000313" key="18">
    <source>
        <dbReference type="EMBL" id="TPP44698.1"/>
    </source>
</evidence>
<dbReference type="GO" id="GO:0008270">
    <property type="term" value="F:zinc ion binding"/>
    <property type="evidence" value="ECO:0007669"/>
    <property type="project" value="UniProtKB-KW"/>
</dbReference>
<keyword evidence="7 15" id="KW-0479">Metal-binding</keyword>
<dbReference type="GO" id="GO:0006287">
    <property type="term" value="P:base-excision repair, gap-filling"/>
    <property type="evidence" value="ECO:0007669"/>
    <property type="project" value="TreeGrafter"/>
</dbReference>
<dbReference type="PANTHER" id="PTHR10670">
    <property type="entry name" value="DNA POLYMERASE EPSILON CATALYTIC SUBUNIT A"/>
    <property type="match status" value="1"/>
</dbReference>
<evidence type="ECO:0000256" key="8">
    <source>
        <dbReference type="ARBA" id="ARBA00022771"/>
    </source>
</evidence>
<dbReference type="Pfam" id="PF13695">
    <property type="entry name" value="Zn_ribbon_3CxxC"/>
    <property type="match status" value="1"/>
</dbReference>
<evidence type="ECO:0000256" key="3">
    <source>
        <dbReference type="ARBA" id="ARBA00022485"/>
    </source>
</evidence>
<feature type="domain" description="DNA polymerase epsilon catalytic subunit A C-terminal" evidence="17">
    <location>
        <begin position="1642"/>
        <end position="1998"/>
    </location>
</feature>
<dbReference type="Pfam" id="PF08490">
    <property type="entry name" value="DUF1744"/>
    <property type="match status" value="1"/>
</dbReference>
<sequence>MSARLESGTRVGWLFNYHPITEVLQEEEDAVAGEGTQRAALVLLFQDLAGDTFYVHLHYDPYILVQAVEGHEREVELGLMSSFGPQIISEIIAVEKEDLDLVNHLSGKKRVYLKVVFRNVQDLTTVRGRLEKTVKLNASLGSENPLRSQFSGSLGDAMAKPFAEDPLYSAAGSSRWMDWVQDIREYDVKYHMRVAIDMKVYCGLWYDVTVTEGGARVQRCDDSRYAPAMPRVIAFDIETTKAPLRFPQPEVDEVYMISYMLDGRGYLIINREIVTEDIAPFEYTPKPEYEGFFDTFNEENEAATLRRFFDEMRKYKPNVYVTYNGDYFDFPFIHARALYHGMNMRNEIGFTQMADGAFLNKQIPHLDCFYWVKRDSYLPQGSQGLKAVTKYKLGYEPIEVDPEDMLPLAQSQPQRMASYSVSDAVSTWYLYQKYVHPFIFSLATIIPMPPDDVLRKGSGGLCESLLMVQAEANNVVFPNKKEIERERFYEGHLIDTETYIGGRVEALRSGVYRSDIPMTFDMNPDTYQSLIDDVDEALRFTLEVENGVKVEEVTNLEEVRAAILAKLTNLRDRPHQQEKPFIYHLDVGAMYPNIILTNRLQPYAIARPDVCAGCCFNSPNNEAQCKRVMSWKWRAELFTAGRYEFQRVKAQLENESFAAGVIEQANLAAVQKKAYGNRKGNVLEGTSYERKDDWKKSQSSRNGGGGAGYRQESRQQQREAADALLQREFGADRNGEGGSSDSDGDADGPKAYHKLNENTQFNMLKRRLSEYSRKAYGKIHETREVMRSNVVCQRENSFYVDTVRLFRDRRYEYKAALKTWKKRLDAAKDSDERKVCQSRCVQMESLQLAHKCILNSFYGYVMRKGSRWSSMEMAGIVTYLGATLIQMARSLVQQIGVTLELDTDGIWCCLPNTFPENFTLATTNPSKPKISISYPCVVLNKMVHDRYSNHQYQDLVSTGVYKTRSECSIYFEVDGPYLAMLLPASREEGKSIKKRYAVFSPDGSLAELKGFELKRRGELMLVKDFQSQVFRRFLDGRTLADAYASAAVVADAALDMLESKGEGYDTEEILEKITESSNMTRRLSEYPESQKSLAITTARRIAEFLGPQMVKDKGLACHFIISRMPAGRPVTERAIPVTIFRADPAVRTHFLRKWTADTTVPSELNLKTLLDWDYYTARFSACVQKIVSIPAALQSLPNPVPRVVHPDWLEKRIRHRNSRYRQVSLLGMLSKVQGKNEALAGVSAAAAAAAVRVDEDEDGVVLEQGGGAGAVEGELQDLEDMAGGAGSSTVRHAPKTQKARAACAGERRCAAGTDAETDWDEDDTDCEGESEDDMERLQREADAELDALAHDVKQRYFAPRSANALDADFFADRGAKRWLAQRKDTWLQRARLRRELALENGRSEVALGGENSDAVTLGQATAPDVAGMNSHFIDLKSRALATVWNVLEVRENEESPGTVQVLAALEHSLYSFRVQVCRTVLVDADPALRLQAFDATEVSGRVLPRRAAAGRLYQVNVPPGEEGERCLNALHVMEGVRRIYEEHRTRVDTFVEQLGCCVSVDSARHLRNARRRPPSQRELFGIDEMNMHTCTNYLSCGAADRAVFVFHAVTEQRGLIAAVYPQTNTAFVVFIQPAEAAKPVISWSSICAESAKRLHTSTPEPIRVTSAVAEDQRAAWRQVHQHLSAALENAKAPLLAVLQSCQPTSTLLQQRALPVGLPYLRVLGAAEDERLLSDPFRWTRLLARRLFERFFASLLWVEERLALSRVSGIPLCNIAQDSCVHVLDVLYSRALHRRHHVLWCSSDPLITFDTVEERPREVCMAGGYTSWCVEFGLSRLDVVALLFSQAIEEGDDPNARVLCDRGVSTHFNILRDLVADLLGQAMENILADTLLNNVARWLRDPASSCYEPRLVELLSSLAHRALTGILLRLAKLGGRAVKVDGSSVTVLTSKYSLQEAVSFARFLTASLQDQPMLLLLSLQPLRYWCPYVVLDPCDYAGLFITEDAIKLKQGEEPTRADLHVAHQLTMASRLPSRARNTFVERVVETLYQLNASTHHVYCDTVGDHTVTLATRHDHLTRRLLQDSQKLFEGVLQTDIMDEVQRVMDTRDLYTEEEHAAHERGELTLWSSGAVALEYAKCVCRVLELIPCNGAVGKVRNNCMRLCGISPFSAQSQFQADPFLAHRLQSVTCSFCNSHISIDLLVRRKSVTSPFTCTACAAPIAAASMEGTLVRHVSQLLRVYNQEDFVCTKCREMTTTYVAETCCGALVGKAAPVEGELRALHHLAKIQGFAWLAESAQQSTPCAVRFPLHCGAVGLYQLSMLRLSFLVRLRPRHIMFTPPPLAKRTGKFRCKACQHSWFSDEVWVTKTTQRVYQGESCETCGTTNKPYYVGRPEETIFNRARTPHPVKRGVSSSRSERKLKHSRFDWRVQKGRH</sequence>
<keyword evidence="14 15" id="KW-0539">Nucleus</keyword>
<feature type="region of interest" description="Disordered" evidence="16">
    <location>
        <begin position="1311"/>
        <end position="1330"/>
    </location>
</feature>
<comment type="caution">
    <text evidence="18">The sequence shown here is derived from an EMBL/GenBank/DDBJ whole genome shotgun (WGS) entry which is preliminary data.</text>
</comment>
<evidence type="ECO:0000256" key="13">
    <source>
        <dbReference type="ARBA" id="ARBA00023125"/>
    </source>
</evidence>
<organism evidence="18 19">
    <name type="scientific">Leishmania donovani</name>
    <dbReference type="NCBI Taxonomy" id="5661"/>
    <lineage>
        <taxon>Eukaryota</taxon>
        <taxon>Discoba</taxon>
        <taxon>Euglenozoa</taxon>
        <taxon>Kinetoplastea</taxon>
        <taxon>Metakinetoplastina</taxon>
        <taxon>Trypanosomatida</taxon>
        <taxon>Trypanosomatidae</taxon>
        <taxon>Leishmaniinae</taxon>
        <taxon>Leishmania</taxon>
    </lineage>
</organism>
<evidence type="ECO:0000256" key="14">
    <source>
        <dbReference type="ARBA" id="ARBA00023242"/>
    </source>
</evidence>
<comment type="catalytic activity">
    <reaction evidence="15">
        <text>DNA(n) + a 2'-deoxyribonucleoside 5'-triphosphate = DNA(n+1) + diphosphate</text>
        <dbReference type="Rhea" id="RHEA:22508"/>
        <dbReference type="Rhea" id="RHEA-COMP:17339"/>
        <dbReference type="Rhea" id="RHEA-COMP:17340"/>
        <dbReference type="ChEBI" id="CHEBI:33019"/>
        <dbReference type="ChEBI" id="CHEBI:61560"/>
        <dbReference type="ChEBI" id="CHEBI:173112"/>
        <dbReference type="EC" id="2.7.7.7"/>
    </reaction>
</comment>
<dbReference type="Gene3D" id="3.90.1600.10">
    <property type="entry name" value="Palm domain of DNA polymerase"/>
    <property type="match status" value="1"/>
</dbReference>
<dbReference type="InterPro" id="IPR042087">
    <property type="entry name" value="DNA_pol_B_thumb"/>
</dbReference>
<dbReference type="GO" id="GO:0008622">
    <property type="term" value="C:epsilon DNA polymerase complex"/>
    <property type="evidence" value="ECO:0007669"/>
    <property type="project" value="InterPro"/>
</dbReference>
<evidence type="ECO:0000259" key="17">
    <source>
        <dbReference type="SMART" id="SM01159"/>
    </source>
</evidence>
<comment type="cofactor">
    <cofactor evidence="15">
        <name>[4Fe-4S] cluster</name>
        <dbReference type="ChEBI" id="CHEBI:49883"/>
    </cofactor>
</comment>
<feature type="compositionally biased region" description="Basic and acidic residues" evidence="16">
    <location>
        <begin position="711"/>
        <end position="721"/>
    </location>
</feature>
<evidence type="ECO:0000256" key="4">
    <source>
        <dbReference type="ARBA" id="ARBA00022679"/>
    </source>
</evidence>
<dbReference type="InterPro" id="IPR023211">
    <property type="entry name" value="DNA_pol_palm_dom_sf"/>
</dbReference>
<reference evidence="19" key="1">
    <citation type="submission" date="2019-02" db="EMBL/GenBank/DDBJ databases">
        <title>FDA dAtabase for Regulatory Grade micrObial Sequences (FDA-ARGOS): Supporting development and validation of Infectious Disease Dx tests.</title>
        <authorList>
            <person name="Duncan R."/>
            <person name="Fisher C."/>
            <person name="Tallon L."/>
            <person name="Sadzewicz L."/>
            <person name="Sengamalay N."/>
            <person name="Ott S."/>
            <person name="Godinez A."/>
            <person name="Nagaraj S."/>
            <person name="Vavikolanu K."/>
            <person name="Nadendla S."/>
            <person name="Aluvathingal J."/>
            <person name="Sichtig H."/>
        </authorList>
    </citation>
    <scope>NUCLEOTIDE SEQUENCE [LARGE SCALE GENOMIC DNA]</scope>
    <source>
        <strain evidence="19">FDAARGOS_361</strain>
    </source>
</reference>
<keyword evidence="3 15" id="KW-0004">4Fe-4S</keyword>
<dbReference type="VEuPathDB" id="TriTrypDB:LdBPK_354440.1"/>
<dbReference type="InterPro" id="IPR029703">
    <property type="entry name" value="POL2"/>
</dbReference>
<dbReference type="InterPro" id="IPR006172">
    <property type="entry name" value="DNA-dir_DNA_pol_B"/>
</dbReference>
<keyword evidence="13 15" id="KW-0238">DNA-binding</keyword>
<evidence type="ECO:0000256" key="11">
    <source>
        <dbReference type="ARBA" id="ARBA00023004"/>
    </source>
</evidence>
<feature type="compositionally biased region" description="Basic and acidic residues" evidence="16">
    <location>
        <begin position="687"/>
        <end position="696"/>
    </location>
</feature>
<dbReference type="FunFam" id="3.30.342.10:FF:000030">
    <property type="entry name" value="DNA polymerase epsilon catalytic subunit"/>
    <property type="match status" value="1"/>
</dbReference>
<evidence type="ECO:0000256" key="2">
    <source>
        <dbReference type="ARBA" id="ARBA00005755"/>
    </source>
</evidence>
<accession>A0A504XA53</accession>
<dbReference type="CDD" id="cd05535">
    <property type="entry name" value="POLBc_epsilon"/>
    <property type="match status" value="1"/>
</dbReference>
<dbReference type="Proteomes" id="UP000318447">
    <property type="component" value="Unassembled WGS sequence"/>
</dbReference>
<dbReference type="Pfam" id="PF03104">
    <property type="entry name" value="DNA_pol_B_exo1"/>
    <property type="match status" value="1"/>
</dbReference>
<dbReference type="SMART" id="SM00486">
    <property type="entry name" value="POLBc"/>
    <property type="match status" value="1"/>
</dbReference>
<keyword evidence="5 15" id="KW-0548">Nucleotidyltransferase</keyword>
<dbReference type="GO" id="GO:0051539">
    <property type="term" value="F:4 iron, 4 sulfur cluster binding"/>
    <property type="evidence" value="ECO:0007669"/>
    <property type="project" value="UniProtKB-KW"/>
</dbReference>
<dbReference type="GO" id="GO:0000166">
    <property type="term" value="F:nucleotide binding"/>
    <property type="evidence" value="ECO:0007669"/>
    <property type="project" value="InterPro"/>
</dbReference>
<evidence type="ECO:0000256" key="10">
    <source>
        <dbReference type="ARBA" id="ARBA00022932"/>
    </source>
</evidence>
<dbReference type="EMBL" id="RHLC01000003">
    <property type="protein sequence ID" value="TPP44698.1"/>
    <property type="molecule type" value="Genomic_DNA"/>
</dbReference>
<keyword evidence="9 15" id="KW-0862">Zinc</keyword>
<dbReference type="InterPro" id="IPR012337">
    <property type="entry name" value="RNaseH-like_sf"/>
</dbReference>
<feature type="region of interest" description="Disordered" evidence="16">
    <location>
        <begin position="686"/>
        <end position="758"/>
    </location>
</feature>
<evidence type="ECO:0000256" key="12">
    <source>
        <dbReference type="ARBA" id="ARBA00023014"/>
    </source>
</evidence>
<dbReference type="GO" id="GO:0000278">
    <property type="term" value="P:mitotic cell cycle"/>
    <property type="evidence" value="ECO:0007669"/>
    <property type="project" value="TreeGrafter"/>
</dbReference>
<evidence type="ECO:0000313" key="19">
    <source>
        <dbReference type="Proteomes" id="UP000318447"/>
    </source>
</evidence>
<dbReference type="VEuPathDB" id="TriTrypDB:LdBPK_354430.1"/>
<dbReference type="GO" id="GO:0003887">
    <property type="term" value="F:DNA-directed DNA polymerase activity"/>
    <property type="evidence" value="ECO:0007669"/>
    <property type="project" value="UniProtKB-KW"/>
</dbReference>
<dbReference type="InterPro" id="IPR055191">
    <property type="entry name" value="POL2_thumb"/>
</dbReference>
<evidence type="ECO:0000256" key="15">
    <source>
        <dbReference type="RuleBase" id="RU365029"/>
    </source>
</evidence>
<keyword evidence="4 15" id="KW-0808">Transferase</keyword>
<dbReference type="Pfam" id="PF22634">
    <property type="entry name" value="POL2_thumb"/>
    <property type="match status" value="1"/>
</dbReference>
<keyword evidence="11 15" id="KW-0408">Iron</keyword>
<keyword evidence="8 15" id="KW-0863">Zinc-finger</keyword>
<evidence type="ECO:0000256" key="16">
    <source>
        <dbReference type="SAM" id="MobiDB-lite"/>
    </source>
</evidence>
<dbReference type="VEuPathDB" id="TriTrypDB:LDHU3_35.5870"/>
<dbReference type="CDD" id="cd05779">
    <property type="entry name" value="DNA_polB_epsilon_exo"/>
    <property type="match status" value="1"/>
</dbReference>
<dbReference type="InterPro" id="IPR013697">
    <property type="entry name" value="DNA_pol_e_suA_C"/>
</dbReference>
<dbReference type="InterPro" id="IPR036397">
    <property type="entry name" value="RNaseH_sf"/>
</dbReference>
<evidence type="ECO:0000256" key="9">
    <source>
        <dbReference type="ARBA" id="ARBA00022833"/>
    </source>
</evidence>
<protein>
    <recommendedName>
        <fullName evidence="15">DNA polymerase epsilon catalytic subunit</fullName>
        <ecNumber evidence="15">2.7.7.7</ecNumber>
    </recommendedName>
</protein>
<dbReference type="GO" id="GO:0008310">
    <property type="term" value="F:single-stranded DNA 3'-5' DNA exonuclease activity"/>
    <property type="evidence" value="ECO:0007669"/>
    <property type="project" value="TreeGrafter"/>
</dbReference>
<dbReference type="Gene3D" id="3.30.342.10">
    <property type="entry name" value="DNA Polymerase, chain B, domain 1"/>
    <property type="match status" value="1"/>
</dbReference>
<keyword evidence="18" id="KW-0540">Nuclease</keyword>
<evidence type="ECO:0000256" key="1">
    <source>
        <dbReference type="ARBA" id="ARBA00004123"/>
    </source>
</evidence>
<evidence type="ECO:0000256" key="5">
    <source>
        <dbReference type="ARBA" id="ARBA00022695"/>
    </source>
</evidence>
<dbReference type="SMART" id="SM01159">
    <property type="entry name" value="DUF1744"/>
    <property type="match status" value="1"/>
</dbReference>
<comment type="similarity">
    <text evidence="2 15">Belongs to the DNA polymerase type-B family.</text>
</comment>
<dbReference type="GO" id="GO:0006297">
    <property type="term" value="P:nucleotide-excision repair, DNA gap filling"/>
    <property type="evidence" value="ECO:0007669"/>
    <property type="project" value="TreeGrafter"/>
</dbReference>
<dbReference type="FunFam" id="1.10.132.60:FF:000003">
    <property type="entry name" value="DNA polymerase epsilon catalytic subunit"/>
    <property type="match status" value="1"/>
</dbReference>
<dbReference type="FunFam" id="1.10.287.690:FF:000005">
    <property type="entry name" value="DNA polymerase epsilon catalytic subunit"/>
    <property type="match status" value="1"/>
</dbReference>
<gene>
    <name evidence="18" type="ORF">CGC21_7655</name>
</gene>
<dbReference type="Gene3D" id="3.30.420.10">
    <property type="entry name" value="Ribonuclease H-like superfamily/Ribonuclease H"/>
    <property type="match status" value="1"/>
</dbReference>